<dbReference type="FunFam" id="1.20.1070.10:FF:000523">
    <property type="entry name" value="5-hydroxytryptamine receptor 2B"/>
    <property type="match status" value="1"/>
</dbReference>
<evidence type="ECO:0000313" key="12">
    <source>
        <dbReference type="Proteomes" id="UP000749559"/>
    </source>
</evidence>
<dbReference type="InterPro" id="IPR017452">
    <property type="entry name" value="GPCR_Rhodpsn_7TM"/>
</dbReference>
<evidence type="ECO:0000256" key="7">
    <source>
        <dbReference type="ARBA" id="ARBA00023157"/>
    </source>
</evidence>
<evidence type="ECO:0000256" key="5">
    <source>
        <dbReference type="ARBA" id="ARBA00023040"/>
    </source>
</evidence>
<dbReference type="AlphaFoldDB" id="A0A8J1TU65"/>
<gene>
    <name evidence="11" type="ORF">OFUS_LOCUS20381</name>
</gene>
<proteinExistence type="inferred from homology"/>
<sequence length="337" mass="38162">MENVTEVTQDEGPPINYTDSEAAVIGVVLTLIALATVFGNLLVVVAVCTTQALKTMTGYFIVSLACADIAVAILVVPWNIYQLVTNLNWPFGTVFCRLFISFDIMFTSASIYNLLCISIDRYIAISKPFQYQQMITQRTVIFMIAACWLMPIFISFVAIFAGWNLGELKDKHEELTASGACVFLYSLPFSIASSMFSFFIPSCIMIVLYTKIFLIARRQVRQIQSVEVVIDELKKQQTKTMKRETKAVKTLVIIMGSFLICWSPFFITYVADAIIGYQIAFIPWTIISWMGWINSTVNPWLYYASNSHFKRAYTRILMCGRSNNNVIDIDYSGTRQS</sequence>
<name>A0A8J1TU65_OWEFU</name>
<keyword evidence="3 10" id="KW-0812">Transmembrane</keyword>
<comment type="similarity">
    <text evidence="10">Belongs to the G-protein coupled receptor 1 family.</text>
</comment>
<dbReference type="PANTHER" id="PTHR24248:SF66">
    <property type="entry name" value="OCTOPAMINE RECEPTOR BETA-3R"/>
    <property type="match status" value="1"/>
</dbReference>
<keyword evidence="12" id="KW-1185">Reference proteome</keyword>
<evidence type="ECO:0000256" key="1">
    <source>
        <dbReference type="ARBA" id="ARBA00004651"/>
    </source>
</evidence>
<evidence type="ECO:0000256" key="10">
    <source>
        <dbReference type="RuleBase" id="RU000688"/>
    </source>
</evidence>
<dbReference type="GO" id="GO:0005886">
    <property type="term" value="C:plasma membrane"/>
    <property type="evidence" value="ECO:0007669"/>
    <property type="project" value="UniProtKB-SubCell"/>
</dbReference>
<comment type="subcellular location">
    <subcellularLocation>
        <location evidence="1">Cell membrane</location>
        <topology evidence="1">Multi-pass membrane protein</topology>
    </subcellularLocation>
</comment>
<evidence type="ECO:0000256" key="3">
    <source>
        <dbReference type="ARBA" id="ARBA00022692"/>
    </source>
</evidence>
<keyword evidence="5 10" id="KW-0297">G-protein coupled receptor</keyword>
<dbReference type="EMBL" id="CAIIXF020000010">
    <property type="protein sequence ID" value="CAH1795915.1"/>
    <property type="molecule type" value="Genomic_DNA"/>
</dbReference>
<evidence type="ECO:0000256" key="8">
    <source>
        <dbReference type="ARBA" id="ARBA00023170"/>
    </source>
</evidence>
<dbReference type="InterPro" id="IPR000276">
    <property type="entry name" value="GPCR_Rhodpsn"/>
</dbReference>
<dbReference type="OrthoDB" id="5859976at2759"/>
<protein>
    <submittedName>
        <fullName evidence="11">Uncharacterized protein</fullName>
    </submittedName>
</protein>
<keyword evidence="8 10" id="KW-0675">Receptor</keyword>
<dbReference type="PROSITE" id="PS00237">
    <property type="entry name" value="G_PROTEIN_RECEP_F1_1"/>
    <property type="match status" value="1"/>
</dbReference>
<dbReference type="PANTHER" id="PTHR24248">
    <property type="entry name" value="ADRENERGIC RECEPTOR-RELATED G-PROTEIN COUPLED RECEPTOR"/>
    <property type="match status" value="1"/>
</dbReference>
<dbReference type="PRINTS" id="PR00237">
    <property type="entry name" value="GPCRRHODOPSN"/>
</dbReference>
<dbReference type="GO" id="GO:0043410">
    <property type="term" value="P:positive regulation of MAPK cascade"/>
    <property type="evidence" value="ECO:0007669"/>
    <property type="project" value="TreeGrafter"/>
</dbReference>
<keyword evidence="7" id="KW-1015">Disulfide bond</keyword>
<dbReference type="PROSITE" id="PS50262">
    <property type="entry name" value="G_PROTEIN_RECEP_F1_2"/>
    <property type="match status" value="1"/>
</dbReference>
<organism evidence="11 12">
    <name type="scientific">Owenia fusiformis</name>
    <name type="common">Polychaete worm</name>
    <dbReference type="NCBI Taxonomy" id="6347"/>
    <lineage>
        <taxon>Eukaryota</taxon>
        <taxon>Metazoa</taxon>
        <taxon>Spiralia</taxon>
        <taxon>Lophotrochozoa</taxon>
        <taxon>Annelida</taxon>
        <taxon>Polychaeta</taxon>
        <taxon>Sedentaria</taxon>
        <taxon>Canalipalpata</taxon>
        <taxon>Sabellida</taxon>
        <taxon>Oweniida</taxon>
        <taxon>Oweniidae</taxon>
        <taxon>Owenia</taxon>
    </lineage>
</organism>
<keyword evidence="9 10" id="KW-0807">Transducer</keyword>
<evidence type="ECO:0000256" key="2">
    <source>
        <dbReference type="ARBA" id="ARBA00022475"/>
    </source>
</evidence>
<evidence type="ECO:0000256" key="9">
    <source>
        <dbReference type="ARBA" id="ARBA00023224"/>
    </source>
</evidence>
<keyword evidence="2" id="KW-1003">Cell membrane</keyword>
<keyword evidence="6" id="KW-0472">Membrane</keyword>
<dbReference type="SMART" id="SM01381">
    <property type="entry name" value="7TM_GPCR_Srsx"/>
    <property type="match status" value="1"/>
</dbReference>
<dbReference type="Gene3D" id="1.20.1070.10">
    <property type="entry name" value="Rhodopsin 7-helix transmembrane proteins"/>
    <property type="match status" value="1"/>
</dbReference>
<dbReference type="Proteomes" id="UP000749559">
    <property type="component" value="Unassembled WGS sequence"/>
</dbReference>
<reference evidence="11" key="1">
    <citation type="submission" date="2022-03" db="EMBL/GenBank/DDBJ databases">
        <authorList>
            <person name="Martin C."/>
        </authorList>
    </citation>
    <scope>NUCLEOTIDE SEQUENCE</scope>
</reference>
<dbReference type="GO" id="GO:0004930">
    <property type="term" value="F:G protein-coupled receptor activity"/>
    <property type="evidence" value="ECO:0007669"/>
    <property type="project" value="UniProtKB-KW"/>
</dbReference>
<dbReference type="GO" id="GO:0071880">
    <property type="term" value="P:adenylate cyclase-activating adrenergic receptor signaling pathway"/>
    <property type="evidence" value="ECO:0007669"/>
    <property type="project" value="TreeGrafter"/>
</dbReference>
<evidence type="ECO:0000256" key="6">
    <source>
        <dbReference type="ARBA" id="ARBA00023136"/>
    </source>
</evidence>
<keyword evidence="4" id="KW-1133">Transmembrane helix</keyword>
<evidence type="ECO:0000256" key="4">
    <source>
        <dbReference type="ARBA" id="ARBA00022989"/>
    </source>
</evidence>
<comment type="caution">
    <text evidence="11">The sequence shown here is derived from an EMBL/GenBank/DDBJ whole genome shotgun (WGS) entry which is preliminary data.</text>
</comment>
<accession>A0A8J1TU65</accession>
<dbReference type="SUPFAM" id="SSF81321">
    <property type="entry name" value="Family A G protein-coupled receptor-like"/>
    <property type="match status" value="1"/>
</dbReference>
<evidence type="ECO:0000313" key="11">
    <source>
        <dbReference type="EMBL" id="CAH1795915.1"/>
    </source>
</evidence>
<dbReference type="Pfam" id="PF00001">
    <property type="entry name" value="7tm_1"/>
    <property type="match status" value="1"/>
</dbReference>